<gene>
    <name evidence="1" type="ORF">ABZ510_04520</name>
</gene>
<evidence type="ECO:0000313" key="2">
    <source>
        <dbReference type="Proteomes" id="UP001550628"/>
    </source>
</evidence>
<dbReference type="RefSeq" id="WP_356955039.1">
    <property type="nucleotide sequence ID" value="NZ_JBEYBD010000003.1"/>
</dbReference>
<sequence length="71" mass="7653">MSEERLPGVRCTRGRVPIAAPVDECGWSRRHLDRRFADGIGSEIPPSRAIAHAPAGFTMATPLTVRLAAAE</sequence>
<proteinExistence type="predicted"/>
<comment type="caution">
    <text evidence="1">The sequence shown here is derived from an EMBL/GenBank/DDBJ whole genome shotgun (WGS) entry which is preliminary data.</text>
</comment>
<keyword evidence="2" id="KW-1185">Reference proteome</keyword>
<dbReference type="EMBL" id="JBEYBF010000002">
    <property type="protein sequence ID" value="MEU1951103.1"/>
    <property type="molecule type" value="Genomic_DNA"/>
</dbReference>
<evidence type="ECO:0000313" key="1">
    <source>
        <dbReference type="EMBL" id="MEU1951103.1"/>
    </source>
</evidence>
<dbReference type="Proteomes" id="UP001550628">
    <property type="component" value="Unassembled WGS sequence"/>
</dbReference>
<accession>A0ABV2WJN7</accession>
<name>A0ABV2WJN7_9NOCA</name>
<reference evidence="1 2" key="1">
    <citation type="submission" date="2024-06" db="EMBL/GenBank/DDBJ databases">
        <title>The Natural Products Discovery Center: Release of the First 8490 Sequenced Strains for Exploring Actinobacteria Biosynthetic Diversity.</title>
        <authorList>
            <person name="Kalkreuter E."/>
            <person name="Kautsar S.A."/>
            <person name="Yang D."/>
            <person name="Bader C.D."/>
            <person name="Teijaro C.N."/>
            <person name="Fluegel L."/>
            <person name="Davis C.M."/>
            <person name="Simpson J.R."/>
            <person name="Lauterbach L."/>
            <person name="Steele A.D."/>
            <person name="Gui C."/>
            <person name="Meng S."/>
            <person name="Li G."/>
            <person name="Viehrig K."/>
            <person name="Ye F."/>
            <person name="Su P."/>
            <person name="Kiefer A.F."/>
            <person name="Nichols A."/>
            <person name="Cepeda A.J."/>
            <person name="Yan W."/>
            <person name="Fan B."/>
            <person name="Jiang Y."/>
            <person name="Adhikari A."/>
            <person name="Zheng C.-J."/>
            <person name="Schuster L."/>
            <person name="Cowan T.M."/>
            <person name="Smanski M.J."/>
            <person name="Chevrette M.G."/>
            <person name="De Carvalho L.P.S."/>
            <person name="Shen B."/>
        </authorList>
    </citation>
    <scope>NUCLEOTIDE SEQUENCE [LARGE SCALE GENOMIC DNA]</scope>
    <source>
        <strain evidence="1 2">NPDC019708</strain>
    </source>
</reference>
<protein>
    <submittedName>
        <fullName evidence="1">Uncharacterized protein</fullName>
    </submittedName>
</protein>
<organism evidence="1 2">
    <name type="scientific">Nocardia rhamnosiphila</name>
    <dbReference type="NCBI Taxonomy" id="426716"/>
    <lineage>
        <taxon>Bacteria</taxon>
        <taxon>Bacillati</taxon>
        <taxon>Actinomycetota</taxon>
        <taxon>Actinomycetes</taxon>
        <taxon>Mycobacteriales</taxon>
        <taxon>Nocardiaceae</taxon>
        <taxon>Nocardia</taxon>
    </lineage>
</organism>